<feature type="domain" description="Right handed beta helix" evidence="4">
    <location>
        <begin position="283"/>
        <end position="491"/>
    </location>
</feature>
<dbReference type="SMART" id="SM00710">
    <property type="entry name" value="PbH1"/>
    <property type="match status" value="7"/>
</dbReference>
<comment type="caution">
    <text evidence="5">The sequence shown here is derived from an EMBL/GenBank/DDBJ whole genome shotgun (WGS) entry which is preliminary data.</text>
</comment>
<dbReference type="Pfam" id="PF13229">
    <property type="entry name" value="Beta_helix"/>
    <property type="match status" value="1"/>
</dbReference>
<gene>
    <name evidence="5" type="ORF">PPNSA23_30670</name>
</gene>
<keyword evidence="3" id="KW-0732">Signal</keyword>
<dbReference type="SUPFAM" id="SSF51126">
    <property type="entry name" value="Pectin lyase-like"/>
    <property type="match status" value="1"/>
</dbReference>
<proteinExistence type="predicted"/>
<reference evidence="5 6" key="1">
    <citation type="submission" date="2024-10" db="EMBL/GenBank/DDBJ databases">
        <title>Isolation, draft genome sequencing and identification of Phyllobacterium sp. NSA23, isolated from leaf soil.</title>
        <authorList>
            <person name="Akita H."/>
        </authorList>
    </citation>
    <scope>NUCLEOTIDE SEQUENCE [LARGE SCALE GENOMIC DNA]</scope>
    <source>
        <strain evidence="5 6">NSA23</strain>
    </source>
</reference>
<evidence type="ECO:0000313" key="5">
    <source>
        <dbReference type="EMBL" id="GAB1583124.1"/>
    </source>
</evidence>
<dbReference type="InterPro" id="IPR006626">
    <property type="entry name" value="PbH1"/>
</dbReference>
<dbReference type="Proteomes" id="UP001628091">
    <property type="component" value="Unassembled WGS sequence"/>
</dbReference>
<dbReference type="InterPro" id="IPR012334">
    <property type="entry name" value="Pectin_lyas_fold"/>
</dbReference>
<comment type="subcellular location">
    <subcellularLocation>
        <location evidence="1">Secreted</location>
    </subcellularLocation>
</comment>
<dbReference type="Gene3D" id="2.160.20.10">
    <property type="entry name" value="Single-stranded right-handed beta-helix, Pectin lyase-like"/>
    <property type="match status" value="1"/>
</dbReference>
<evidence type="ECO:0000256" key="3">
    <source>
        <dbReference type="ARBA" id="ARBA00022729"/>
    </source>
</evidence>
<dbReference type="InterPro" id="IPR052052">
    <property type="entry name" value="Polysaccharide_Lyase_9"/>
</dbReference>
<keyword evidence="6" id="KW-1185">Reference proteome</keyword>
<dbReference type="PANTHER" id="PTHR40088">
    <property type="entry name" value="PECTATE LYASE (EUROFUNG)"/>
    <property type="match status" value="1"/>
</dbReference>
<accession>A0ABQ0H2I5</accession>
<organism evidence="5 6">
    <name type="scientific">Phyllobacterium phragmitis</name>
    <dbReference type="NCBI Taxonomy" id="2670329"/>
    <lineage>
        <taxon>Bacteria</taxon>
        <taxon>Pseudomonadati</taxon>
        <taxon>Pseudomonadota</taxon>
        <taxon>Alphaproteobacteria</taxon>
        <taxon>Hyphomicrobiales</taxon>
        <taxon>Phyllobacteriaceae</taxon>
        <taxon>Phyllobacterium</taxon>
    </lineage>
</organism>
<evidence type="ECO:0000256" key="2">
    <source>
        <dbReference type="ARBA" id="ARBA00022525"/>
    </source>
</evidence>
<evidence type="ECO:0000256" key="1">
    <source>
        <dbReference type="ARBA" id="ARBA00004613"/>
    </source>
</evidence>
<sequence length="656" mass="70281">MTEVSGEAKSSYPRLPEPIYLLFVASSLEEHIDDSGSEGNFMFFEHSSRYKMRWAAAGAAFALCLPAHEAGAVTVSIFPDCQIMEPNETKQFQATVTDATNNAVIWMVDGVKGGAPEMGTITQGGLYTAPANMEDGVGATVTAVSVEDQTEVANVKVCTDMYARPGNTFYVATTGSNSNAGSEQAPWRTVQYAVDHVEAGDTILVRGGVYNETVIITKSGSADEGYITLTEYPGENAILDGAGLVTEPYGMRGLINVYHASYVRVKGFELRNYVSNTEFIPAGVIVQGSGERIEIRNNDIHHIEANNLPANGNADASGILVEGTEAAPLRNVIIDGNELHALKTGTSESLTVTGNVEDFQVTRNLVHDNNFIGIDASGYYTESQPDAQSRQGWIAWNNVYSLSTANNQALTFTAAAIAIYVDGGRDITIEGNSADSSDGGIWLLSEHPGRNTSNITVRNNVVRYNQGAGILVGGYSATASGGLENAVIVNNTLLRNNLADMEGINSGELQVSFNARNVIFENNILFASEKGYVITKFSPADSSSVTLGNNIYYTILGAAQTRWFWINTNYYNDGSSLNDFAAFKLASGDSNTSIVADPDFVDEASWSLHLKAGSPGINSGRFDAGLGVPAVGTRDIEWNPRVIDSTIDRGAYEHAE</sequence>
<dbReference type="PANTHER" id="PTHR40088:SF2">
    <property type="entry name" value="SECRETED SUGAR HYDROLASE"/>
    <property type="match status" value="1"/>
</dbReference>
<dbReference type="InterPro" id="IPR039448">
    <property type="entry name" value="Beta_helix"/>
</dbReference>
<dbReference type="EMBL" id="BAAFZP010000001">
    <property type="protein sequence ID" value="GAB1583124.1"/>
    <property type="molecule type" value="Genomic_DNA"/>
</dbReference>
<keyword evidence="2" id="KW-0964">Secreted</keyword>
<dbReference type="InterPro" id="IPR011050">
    <property type="entry name" value="Pectin_lyase_fold/virulence"/>
</dbReference>
<evidence type="ECO:0000313" key="6">
    <source>
        <dbReference type="Proteomes" id="UP001628091"/>
    </source>
</evidence>
<name>A0ABQ0H2I5_9HYPH</name>
<protein>
    <recommendedName>
        <fullName evidence="4">Right handed beta helix domain-containing protein</fullName>
    </recommendedName>
</protein>
<evidence type="ECO:0000259" key="4">
    <source>
        <dbReference type="Pfam" id="PF13229"/>
    </source>
</evidence>